<dbReference type="GeneID" id="14889979"/>
<dbReference type="EMBL" id="KB206481">
    <property type="protein sequence ID" value="ELP90979.1"/>
    <property type="molecule type" value="Genomic_DNA"/>
</dbReference>
<accession>A0A0A1U7S8</accession>
<proteinExistence type="predicted"/>
<sequence>TFNMVGKRIGIFGDYDTSFGKLEVLVDGKELEYDFQINTKTLTLRTLYHACAFEEGTHNITINVKEGKVNIDVIGFD</sequence>
<keyword evidence="2" id="KW-1185">Reference proteome</keyword>
<dbReference type="Proteomes" id="UP000014680">
    <property type="component" value="Unassembled WGS sequence"/>
</dbReference>
<feature type="non-terminal residue" evidence="1">
    <location>
        <position position="1"/>
    </location>
</feature>
<dbReference type="VEuPathDB" id="AmoebaDB:EIN_279460"/>
<organism evidence="1 2">
    <name type="scientific">Entamoeba invadens IP1</name>
    <dbReference type="NCBI Taxonomy" id="370355"/>
    <lineage>
        <taxon>Eukaryota</taxon>
        <taxon>Amoebozoa</taxon>
        <taxon>Evosea</taxon>
        <taxon>Archamoebae</taxon>
        <taxon>Mastigamoebida</taxon>
        <taxon>Entamoebidae</taxon>
        <taxon>Entamoeba</taxon>
    </lineage>
</organism>
<protein>
    <submittedName>
        <fullName evidence="1">Uncharacterized protein</fullName>
    </submittedName>
</protein>
<dbReference type="AlphaFoldDB" id="A0A0A1U7S8"/>
<gene>
    <name evidence="1" type="ORF">EIN_279460</name>
</gene>
<dbReference type="RefSeq" id="XP_004257750.1">
    <property type="nucleotide sequence ID" value="XM_004257702.1"/>
</dbReference>
<dbReference type="Gene3D" id="2.60.120.260">
    <property type="entry name" value="Galactose-binding domain-like"/>
    <property type="match status" value="1"/>
</dbReference>
<evidence type="ECO:0000313" key="1">
    <source>
        <dbReference type="EMBL" id="ELP90979.1"/>
    </source>
</evidence>
<evidence type="ECO:0000313" key="2">
    <source>
        <dbReference type="Proteomes" id="UP000014680"/>
    </source>
</evidence>
<dbReference type="KEGG" id="eiv:EIN_279460"/>
<name>A0A0A1U7S8_ENTIV</name>
<reference evidence="1 2" key="1">
    <citation type="submission" date="2012-10" db="EMBL/GenBank/DDBJ databases">
        <authorList>
            <person name="Zafar N."/>
            <person name="Inman J."/>
            <person name="Hall N."/>
            <person name="Lorenzi H."/>
            <person name="Caler E."/>
        </authorList>
    </citation>
    <scope>NUCLEOTIDE SEQUENCE [LARGE SCALE GENOMIC DNA]</scope>
    <source>
        <strain evidence="1 2">IP1</strain>
    </source>
</reference>